<feature type="compositionally biased region" description="Acidic residues" evidence="7">
    <location>
        <begin position="333"/>
        <end position="342"/>
    </location>
</feature>
<sequence>MTDLNRVKDQLTYTAYASGWALVKRLPEPWADALFRRIADRTWKGRGKSVLRLETNLRRVHPELDDAGIRALSREGMRSYLRYWCESFRMPVWSRERITASFEPEHIERLDDTLAAGRGVILALPHMGNWDLAGAWVVVRGYPFSTVAERLKPEKLFDAFVAYREGLGMEVLPLTGGAHTMATLAKRLRAGNLVCLVGDRDLSASGVEVDFMGEKTRMPAGPAALAQQTGAALLPVTLWYDGTKVMKGCVHEEVQVPETGTRREKTAAMTQAMADVWAEGVRAHAKDWHMLQRFWLADLDPDKAPPAATDAPSTDTQSTPSTPSAPTTPSTDGDTDPVEAQA</sequence>
<feature type="compositionally biased region" description="Low complexity" evidence="7">
    <location>
        <begin position="305"/>
        <end position="332"/>
    </location>
</feature>
<dbReference type="NCBIfam" id="NF005919">
    <property type="entry name" value="PRK07920.1"/>
    <property type="match status" value="1"/>
</dbReference>
<keyword evidence="6 8" id="KW-0012">Acyltransferase</keyword>
<evidence type="ECO:0000256" key="2">
    <source>
        <dbReference type="ARBA" id="ARBA00022475"/>
    </source>
</evidence>
<dbReference type="EMBL" id="JADPRT010000004">
    <property type="protein sequence ID" value="MBF9068643.1"/>
    <property type="molecule type" value="Genomic_DNA"/>
</dbReference>
<dbReference type="RefSeq" id="WP_196193810.1">
    <property type="nucleotide sequence ID" value="NZ_JADPRT010000004.1"/>
</dbReference>
<dbReference type="GO" id="GO:0005886">
    <property type="term" value="C:plasma membrane"/>
    <property type="evidence" value="ECO:0007669"/>
    <property type="project" value="UniProtKB-SubCell"/>
</dbReference>
<evidence type="ECO:0000313" key="8">
    <source>
        <dbReference type="EMBL" id="MBF9068643.1"/>
    </source>
</evidence>
<evidence type="ECO:0000313" key="9">
    <source>
        <dbReference type="Proteomes" id="UP000657385"/>
    </source>
</evidence>
<organism evidence="8 9">
    <name type="scientific">Streptacidiphilus fuscans</name>
    <dbReference type="NCBI Taxonomy" id="2789292"/>
    <lineage>
        <taxon>Bacteria</taxon>
        <taxon>Bacillati</taxon>
        <taxon>Actinomycetota</taxon>
        <taxon>Actinomycetes</taxon>
        <taxon>Kitasatosporales</taxon>
        <taxon>Streptomycetaceae</taxon>
        <taxon>Streptacidiphilus</taxon>
    </lineage>
</organism>
<dbReference type="Proteomes" id="UP000657385">
    <property type="component" value="Unassembled WGS sequence"/>
</dbReference>
<evidence type="ECO:0000256" key="5">
    <source>
        <dbReference type="ARBA" id="ARBA00023136"/>
    </source>
</evidence>
<evidence type="ECO:0000256" key="7">
    <source>
        <dbReference type="SAM" id="MobiDB-lite"/>
    </source>
</evidence>
<dbReference type="GO" id="GO:0016746">
    <property type="term" value="F:acyltransferase activity"/>
    <property type="evidence" value="ECO:0007669"/>
    <property type="project" value="UniProtKB-KW"/>
</dbReference>
<comment type="subcellular location">
    <subcellularLocation>
        <location evidence="1">Cell inner membrane</location>
    </subcellularLocation>
</comment>
<gene>
    <name evidence="8" type="ORF">I2501_11480</name>
</gene>
<proteinExistence type="predicted"/>
<protein>
    <submittedName>
        <fullName evidence="8">Phosphatidylinositol mannoside acyltransferase</fullName>
    </submittedName>
</protein>
<keyword evidence="4" id="KW-0808">Transferase</keyword>
<keyword evidence="2" id="KW-1003">Cell membrane</keyword>
<feature type="region of interest" description="Disordered" evidence="7">
    <location>
        <begin position="300"/>
        <end position="342"/>
    </location>
</feature>
<evidence type="ECO:0000256" key="6">
    <source>
        <dbReference type="ARBA" id="ARBA00023315"/>
    </source>
</evidence>
<evidence type="ECO:0000256" key="1">
    <source>
        <dbReference type="ARBA" id="ARBA00004533"/>
    </source>
</evidence>
<reference evidence="8" key="1">
    <citation type="submission" date="2020-11" db="EMBL/GenBank/DDBJ databases">
        <title>Isolation and identification of active actinomycetes.</title>
        <authorList>
            <person name="Yu B."/>
        </authorList>
    </citation>
    <scope>NUCLEOTIDE SEQUENCE</scope>
    <source>
        <strain evidence="8">NEAU-YB345</strain>
    </source>
</reference>
<dbReference type="InterPro" id="IPR004960">
    <property type="entry name" value="LipA_acyltrans"/>
</dbReference>
<evidence type="ECO:0000256" key="4">
    <source>
        <dbReference type="ARBA" id="ARBA00022679"/>
    </source>
</evidence>
<comment type="caution">
    <text evidence="8">The sequence shown here is derived from an EMBL/GenBank/DDBJ whole genome shotgun (WGS) entry which is preliminary data.</text>
</comment>
<dbReference type="GO" id="GO:0009247">
    <property type="term" value="P:glycolipid biosynthetic process"/>
    <property type="evidence" value="ECO:0007669"/>
    <property type="project" value="UniProtKB-ARBA"/>
</dbReference>
<dbReference type="PANTHER" id="PTHR30606:SF10">
    <property type="entry name" value="PHOSPHATIDYLINOSITOL MANNOSIDE ACYLTRANSFERASE"/>
    <property type="match status" value="1"/>
</dbReference>
<name>A0A931FCN3_9ACTN</name>
<evidence type="ECO:0000256" key="3">
    <source>
        <dbReference type="ARBA" id="ARBA00022519"/>
    </source>
</evidence>
<accession>A0A931FCN3</accession>
<dbReference type="PANTHER" id="PTHR30606">
    <property type="entry name" value="LIPID A BIOSYNTHESIS LAUROYL ACYLTRANSFERASE"/>
    <property type="match status" value="1"/>
</dbReference>
<keyword evidence="5" id="KW-0472">Membrane</keyword>
<dbReference type="Pfam" id="PF03279">
    <property type="entry name" value="Lip_A_acyltrans"/>
    <property type="match status" value="1"/>
</dbReference>
<dbReference type="CDD" id="cd07984">
    <property type="entry name" value="LPLAT_LABLAT-like"/>
    <property type="match status" value="1"/>
</dbReference>
<dbReference type="AlphaFoldDB" id="A0A931FCN3"/>
<keyword evidence="9" id="KW-1185">Reference proteome</keyword>
<keyword evidence="3" id="KW-0997">Cell inner membrane</keyword>